<feature type="domain" description="PAS" evidence="8">
    <location>
        <begin position="323"/>
        <end position="359"/>
    </location>
</feature>
<gene>
    <name evidence="9" type="ORF">J4G33_14105</name>
</gene>
<evidence type="ECO:0000256" key="6">
    <source>
        <dbReference type="ARBA" id="ARBA00023136"/>
    </source>
</evidence>
<evidence type="ECO:0000256" key="7">
    <source>
        <dbReference type="SAM" id="Phobius"/>
    </source>
</evidence>
<accession>A0A939LX97</accession>
<feature type="transmembrane region" description="Helical" evidence="7">
    <location>
        <begin position="152"/>
        <end position="178"/>
    </location>
</feature>
<dbReference type="PANTHER" id="PTHR43156:SF2">
    <property type="entry name" value="STAGE II SPORULATION PROTEIN E"/>
    <property type="match status" value="1"/>
</dbReference>
<dbReference type="PROSITE" id="PS50112">
    <property type="entry name" value="PAS"/>
    <property type="match status" value="1"/>
</dbReference>
<organism evidence="9 10">
    <name type="scientific">Actinotalea soli</name>
    <dbReference type="NCBI Taxonomy" id="2819234"/>
    <lineage>
        <taxon>Bacteria</taxon>
        <taxon>Bacillati</taxon>
        <taxon>Actinomycetota</taxon>
        <taxon>Actinomycetes</taxon>
        <taxon>Micrococcales</taxon>
        <taxon>Cellulomonadaceae</taxon>
        <taxon>Actinotalea</taxon>
    </lineage>
</organism>
<keyword evidence="5 7" id="KW-1133">Transmembrane helix</keyword>
<keyword evidence="2" id="KW-1003">Cell membrane</keyword>
<evidence type="ECO:0000313" key="10">
    <source>
        <dbReference type="Proteomes" id="UP000664209"/>
    </source>
</evidence>
<feature type="transmembrane region" description="Helical" evidence="7">
    <location>
        <begin position="199"/>
        <end position="222"/>
    </location>
</feature>
<dbReference type="Pfam" id="PF05231">
    <property type="entry name" value="MASE1"/>
    <property type="match status" value="1"/>
</dbReference>
<dbReference type="PANTHER" id="PTHR43156">
    <property type="entry name" value="STAGE II SPORULATION PROTEIN E-RELATED"/>
    <property type="match status" value="1"/>
</dbReference>
<keyword evidence="6 7" id="KW-0472">Membrane</keyword>
<dbReference type="SMART" id="SM00331">
    <property type="entry name" value="PP2C_SIG"/>
    <property type="match status" value="1"/>
</dbReference>
<keyword evidence="10" id="KW-1185">Reference proteome</keyword>
<dbReference type="SUPFAM" id="SSF81606">
    <property type="entry name" value="PP2C-like"/>
    <property type="match status" value="1"/>
</dbReference>
<dbReference type="RefSeq" id="WP_208056621.1">
    <property type="nucleotide sequence ID" value="NZ_JAGEMK010000008.1"/>
</dbReference>
<evidence type="ECO:0000256" key="1">
    <source>
        <dbReference type="ARBA" id="ARBA00004651"/>
    </source>
</evidence>
<dbReference type="InterPro" id="IPR036457">
    <property type="entry name" value="PPM-type-like_dom_sf"/>
</dbReference>
<evidence type="ECO:0000259" key="8">
    <source>
        <dbReference type="PROSITE" id="PS50112"/>
    </source>
</evidence>
<comment type="caution">
    <text evidence="9">The sequence shown here is derived from an EMBL/GenBank/DDBJ whole genome shotgun (WGS) entry which is preliminary data.</text>
</comment>
<feature type="transmembrane region" description="Helical" evidence="7">
    <location>
        <begin position="83"/>
        <end position="102"/>
    </location>
</feature>
<keyword evidence="3 7" id="KW-0812">Transmembrane</keyword>
<dbReference type="GO" id="GO:0005886">
    <property type="term" value="C:plasma membrane"/>
    <property type="evidence" value="ECO:0007669"/>
    <property type="project" value="UniProtKB-SubCell"/>
</dbReference>
<name>A0A939LX97_9CELL</name>
<comment type="subcellular location">
    <subcellularLocation>
        <location evidence="1">Cell membrane</location>
        <topology evidence="1">Multi-pass membrane protein</topology>
    </subcellularLocation>
</comment>
<dbReference type="AlphaFoldDB" id="A0A939LX97"/>
<feature type="transmembrane region" description="Helical" evidence="7">
    <location>
        <begin position="123"/>
        <end position="146"/>
    </location>
</feature>
<dbReference type="InterPro" id="IPR000014">
    <property type="entry name" value="PAS"/>
</dbReference>
<feature type="transmembrane region" description="Helical" evidence="7">
    <location>
        <begin position="282"/>
        <end position="302"/>
    </location>
</feature>
<evidence type="ECO:0000256" key="4">
    <source>
        <dbReference type="ARBA" id="ARBA00022801"/>
    </source>
</evidence>
<dbReference type="SUPFAM" id="SSF55785">
    <property type="entry name" value="PYP-like sensor domain (PAS domain)"/>
    <property type="match status" value="1"/>
</dbReference>
<dbReference type="Gene3D" id="3.60.40.10">
    <property type="entry name" value="PPM-type phosphatase domain"/>
    <property type="match status" value="1"/>
</dbReference>
<evidence type="ECO:0000256" key="2">
    <source>
        <dbReference type="ARBA" id="ARBA00022475"/>
    </source>
</evidence>
<reference evidence="9" key="1">
    <citation type="submission" date="2021-03" db="EMBL/GenBank/DDBJ databases">
        <title>Actinotalea soli sp. nov., isolated from soil.</title>
        <authorList>
            <person name="Ping W."/>
            <person name="Zhang J."/>
        </authorList>
    </citation>
    <scope>NUCLEOTIDE SEQUENCE</scope>
    <source>
        <strain evidence="9">BY-33</strain>
    </source>
</reference>
<dbReference type="InterPro" id="IPR001932">
    <property type="entry name" value="PPM-type_phosphatase-like_dom"/>
</dbReference>
<dbReference type="InterPro" id="IPR007895">
    <property type="entry name" value="MASE1"/>
</dbReference>
<dbReference type="Pfam" id="PF07228">
    <property type="entry name" value="SpoIIE"/>
    <property type="match status" value="1"/>
</dbReference>
<keyword evidence="4" id="KW-0378">Hydrolase</keyword>
<dbReference type="EMBL" id="JAGEMK010000008">
    <property type="protein sequence ID" value="MBO1752942.1"/>
    <property type="molecule type" value="Genomic_DNA"/>
</dbReference>
<dbReference type="GO" id="GO:0016791">
    <property type="term" value="F:phosphatase activity"/>
    <property type="evidence" value="ECO:0007669"/>
    <property type="project" value="TreeGrafter"/>
</dbReference>
<proteinExistence type="predicted"/>
<sequence length="673" mass="70766">MARRRAFGVTAVFTLAYVIAVSVGREALVIGDSGVSLATPAAGVAALWFVVRAAAQRWWVDALVLTCATALVLALSGSNHAQTFVLVGATLTQVGVFCWLLRRWCPRVWAGGGRQMLRKVDELWLFLAATGASSLVSVLPAAGATVLDGGAWSWQVAVLWFMRNTVSILVIVPLGLVVGSWIEERRRAGVRVRWQDQAVTAAGTGEYLAAIVLAPVMYAVWFVALQDLPLAFPLITLTIWAGARLRTRFVVLHDTVMGVTAIAFTVAGMGPFASIGDRITQVVVAQAYVAMVAVIGLALALARDERNRLVEDLNAARRDAESQAVLLLTIVDTMSEGVSVVDAEGETLLRNPAARRLLGAGRDPADRVGSSSFYGLRRLDGTVLDEGLLPSRMALAGNPVRETDLLVQHSGEDLARVLRFSSTVLPSQRGAVTVMRDVTLEREELERAAYVQASLLPAHAPVVPGYEVASGFVPARTVGGDFYDWRVTADGLVVTLADVMGKGMGAAILAAACRTAIRGVAGTGDVAASLAVAERALHEDLAQAGAFVTAMHLAIDLPTGALSYADAGHGLTLVRAADGGVRRLTSTGLPLGIRLDEPREVAVDQLEPGALLVTFSDGVLDAMGGSIEDLGRLDTVLRGAATAQDAVDGILAVAALGGELPDDLTVVAVRRSA</sequence>
<dbReference type="InterPro" id="IPR035965">
    <property type="entry name" value="PAS-like_dom_sf"/>
</dbReference>
<feature type="transmembrane region" description="Helical" evidence="7">
    <location>
        <begin position="58"/>
        <end position="77"/>
    </location>
</feature>
<dbReference type="Proteomes" id="UP000664209">
    <property type="component" value="Unassembled WGS sequence"/>
</dbReference>
<protein>
    <submittedName>
        <fullName evidence="9">SpoIIE family protein phosphatase</fullName>
    </submittedName>
</protein>
<feature type="transmembrane region" description="Helical" evidence="7">
    <location>
        <begin position="30"/>
        <end position="51"/>
    </location>
</feature>
<evidence type="ECO:0000256" key="5">
    <source>
        <dbReference type="ARBA" id="ARBA00022989"/>
    </source>
</evidence>
<evidence type="ECO:0000313" key="9">
    <source>
        <dbReference type="EMBL" id="MBO1752942.1"/>
    </source>
</evidence>
<dbReference type="Gene3D" id="3.30.450.20">
    <property type="entry name" value="PAS domain"/>
    <property type="match status" value="1"/>
</dbReference>
<dbReference type="InterPro" id="IPR052016">
    <property type="entry name" value="Bact_Sigma-Reg"/>
</dbReference>
<evidence type="ECO:0000256" key="3">
    <source>
        <dbReference type="ARBA" id="ARBA00022692"/>
    </source>
</evidence>
<feature type="transmembrane region" description="Helical" evidence="7">
    <location>
        <begin position="257"/>
        <end position="276"/>
    </location>
</feature>